<evidence type="ECO:0000256" key="1">
    <source>
        <dbReference type="SAM" id="Phobius"/>
    </source>
</evidence>
<keyword evidence="1" id="KW-1133">Transmembrane helix</keyword>
<keyword evidence="1" id="KW-0812">Transmembrane</keyword>
<keyword evidence="3" id="KW-1185">Reference proteome</keyword>
<sequence length="168" mass="17385">MTSNEAPAPKAAATSNPVFRRALIWGAIATAVIAVVGGAIGYAVAGSNGLFSALAGAALAFVFMGLTAGTILLANRWTGDQLFAPIFFAVVLGGWLLKLVLFIIVLIVLRGAPWIQPQVFFFAVVASVVTSLAIDAIAMIRTRAPYVDVALPTEVAEDTAPGEKPTAD</sequence>
<feature type="transmembrane region" description="Helical" evidence="1">
    <location>
        <begin position="22"/>
        <end position="44"/>
    </location>
</feature>
<comment type="caution">
    <text evidence="2">The sequence shown here is derived from an EMBL/GenBank/DDBJ whole genome shotgun (WGS) entry which is preliminary data.</text>
</comment>
<evidence type="ECO:0000313" key="3">
    <source>
        <dbReference type="Proteomes" id="UP000680132"/>
    </source>
</evidence>
<proteinExistence type="predicted"/>
<dbReference type="Proteomes" id="UP000680132">
    <property type="component" value="Unassembled WGS sequence"/>
</dbReference>
<organism evidence="2 3">
    <name type="scientific">Microbacterium stercoris</name>
    <dbReference type="NCBI Taxonomy" id="2820289"/>
    <lineage>
        <taxon>Bacteria</taxon>
        <taxon>Bacillati</taxon>
        <taxon>Actinomycetota</taxon>
        <taxon>Actinomycetes</taxon>
        <taxon>Micrococcales</taxon>
        <taxon>Microbacteriaceae</taxon>
        <taxon>Microbacterium</taxon>
    </lineage>
</organism>
<accession>A0A939TX32</accession>
<feature type="transmembrane region" description="Helical" evidence="1">
    <location>
        <begin position="115"/>
        <end position="134"/>
    </location>
</feature>
<dbReference type="EMBL" id="JAGFOA010000002">
    <property type="protein sequence ID" value="MBO3663257.1"/>
    <property type="molecule type" value="Genomic_DNA"/>
</dbReference>
<name>A0A939TX32_9MICO</name>
<dbReference type="AlphaFoldDB" id="A0A939TX32"/>
<feature type="transmembrane region" description="Helical" evidence="1">
    <location>
        <begin position="50"/>
        <end position="74"/>
    </location>
</feature>
<gene>
    <name evidence="2" type="ORF">J5V96_07000</name>
</gene>
<reference evidence="2" key="1">
    <citation type="submission" date="2021-03" db="EMBL/GenBank/DDBJ databases">
        <title>Microbacterium sp. nov., a novel actinobacterium isolated from cow dung.</title>
        <authorList>
            <person name="Zhang L."/>
        </authorList>
    </citation>
    <scope>NUCLEOTIDE SEQUENCE</scope>
    <source>
        <strain evidence="2">NEAU-LLB</strain>
    </source>
</reference>
<feature type="transmembrane region" description="Helical" evidence="1">
    <location>
        <begin position="86"/>
        <end position="109"/>
    </location>
</feature>
<dbReference type="RefSeq" id="WP_208502060.1">
    <property type="nucleotide sequence ID" value="NZ_JAGFOA010000002.1"/>
</dbReference>
<evidence type="ECO:0008006" key="4">
    <source>
        <dbReference type="Google" id="ProtNLM"/>
    </source>
</evidence>
<evidence type="ECO:0000313" key="2">
    <source>
        <dbReference type="EMBL" id="MBO3663257.1"/>
    </source>
</evidence>
<keyword evidence="1" id="KW-0472">Membrane</keyword>
<protein>
    <recommendedName>
        <fullName evidence="4">ATP synthase protein I</fullName>
    </recommendedName>
</protein>